<evidence type="ECO:0000256" key="13">
    <source>
        <dbReference type="ARBA" id="ARBA00023136"/>
    </source>
</evidence>
<evidence type="ECO:0000259" key="19">
    <source>
        <dbReference type="PROSITE" id="PS50835"/>
    </source>
</evidence>
<feature type="region of interest" description="Disordered" evidence="17">
    <location>
        <begin position="594"/>
        <end position="744"/>
    </location>
</feature>
<evidence type="ECO:0000256" key="5">
    <source>
        <dbReference type="ARBA" id="ARBA00022475"/>
    </source>
</evidence>
<dbReference type="Pfam" id="PF07679">
    <property type="entry name" value="I-set"/>
    <property type="match status" value="1"/>
</dbReference>
<evidence type="ECO:0000256" key="7">
    <source>
        <dbReference type="ARBA" id="ARBA00022525"/>
    </source>
</evidence>
<dbReference type="PANTHER" id="PTHR11100">
    <property type="entry name" value="HEREGULIN-NEUREGULIN FAMILY MEMBER"/>
    <property type="match status" value="1"/>
</dbReference>
<keyword evidence="8" id="KW-0245">EGF-like domain</keyword>
<feature type="compositionally biased region" description="Polar residues" evidence="17">
    <location>
        <begin position="555"/>
        <end position="564"/>
    </location>
</feature>
<dbReference type="Proteomes" id="UP000290572">
    <property type="component" value="Unassembled WGS sequence"/>
</dbReference>
<evidence type="ECO:0000256" key="10">
    <source>
        <dbReference type="ARBA" id="ARBA00022737"/>
    </source>
</evidence>
<dbReference type="GO" id="GO:0035556">
    <property type="term" value="P:intracellular signal transduction"/>
    <property type="evidence" value="ECO:0007669"/>
    <property type="project" value="TreeGrafter"/>
</dbReference>
<dbReference type="GO" id="GO:0048513">
    <property type="term" value="P:animal organ development"/>
    <property type="evidence" value="ECO:0007669"/>
    <property type="project" value="TreeGrafter"/>
</dbReference>
<reference evidence="20 21" key="1">
    <citation type="submission" date="2018-03" db="EMBL/GenBank/DDBJ databases">
        <title>Draft genome sequence of Rohu Carp (Labeo rohita).</title>
        <authorList>
            <person name="Das P."/>
            <person name="Kushwaha B."/>
            <person name="Joshi C.G."/>
            <person name="Kumar D."/>
            <person name="Nagpure N.S."/>
            <person name="Sahoo L."/>
            <person name="Das S.P."/>
            <person name="Bit A."/>
            <person name="Patnaik S."/>
            <person name="Meher P.K."/>
            <person name="Jayasankar P."/>
            <person name="Koringa P.G."/>
            <person name="Patel N.V."/>
            <person name="Hinsu A.T."/>
            <person name="Kumar R."/>
            <person name="Pandey M."/>
            <person name="Agarwal S."/>
            <person name="Srivastava S."/>
            <person name="Singh M."/>
            <person name="Iquebal M.A."/>
            <person name="Jaiswal S."/>
            <person name="Angadi U.B."/>
            <person name="Kumar N."/>
            <person name="Raza M."/>
            <person name="Shah T.M."/>
            <person name="Rai A."/>
            <person name="Jena J.K."/>
        </authorList>
    </citation>
    <scope>NUCLEOTIDE SEQUENCE [LARGE SCALE GENOMIC DNA]</scope>
    <source>
        <strain evidence="20">DASCIFA01</strain>
        <tissue evidence="20">Testis</tissue>
    </source>
</reference>
<dbReference type="SMART" id="SM00408">
    <property type="entry name" value="IGc2"/>
    <property type="match status" value="1"/>
</dbReference>
<dbReference type="PROSITE" id="PS50835">
    <property type="entry name" value="IG_LIKE"/>
    <property type="match status" value="1"/>
</dbReference>
<evidence type="ECO:0000256" key="8">
    <source>
        <dbReference type="ARBA" id="ARBA00022536"/>
    </source>
</evidence>
<keyword evidence="16" id="KW-0393">Immunoglobulin domain</keyword>
<feature type="region of interest" description="Disordered" evidence="17">
    <location>
        <begin position="317"/>
        <end position="356"/>
    </location>
</feature>
<keyword evidence="10" id="KW-0677">Repeat</keyword>
<evidence type="ECO:0000256" key="1">
    <source>
        <dbReference type="ARBA" id="ARBA00004251"/>
    </source>
</evidence>
<dbReference type="InterPro" id="IPR003598">
    <property type="entry name" value="Ig_sub2"/>
</dbReference>
<dbReference type="GO" id="GO:0005886">
    <property type="term" value="C:plasma membrane"/>
    <property type="evidence" value="ECO:0007669"/>
    <property type="project" value="UniProtKB-SubCell"/>
</dbReference>
<organism evidence="20 21">
    <name type="scientific">Labeo rohita</name>
    <name type="common">Indian major carp</name>
    <name type="synonym">Cyprinus rohita</name>
    <dbReference type="NCBI Taxonomy" id="84645"/>
    <lineage>
        <taxon>Eukaryota</taxon>
        <taxon>Metazoa</taxon>
        <taxon>Chordata</taxon>
        <taxon>Craniata</taxon>
        <taxon>Vertebrata</taxon>
        <taxon>Euteleostomi</taxon>
        <taxon>Actinopterygii</taxon>
        <taxon>Neopterygii</taxon>
        <taxon>Teleostei</taxon>
        <taxon>Ostariophysi</taxon>
        <taxon>Cypriniformes</taxon>
        <taxon>Cyprinidae</taxon>
        <taxon>Labeoninae</taxon>
        <taxon>Labeonini</taxon>
        <taxon>Labeo</taxon>
    </lineage>
</organism>
<keyword evidence="7" id="KW-0964">Secreted</keyword>
<dbReference type="InterPro" id="IPR007110">
    <property type="entry name" value="Ig-like_dom"/>
</dbReference>
<dbReference type="FunFam" id="2.60.40.10:FF:000345">
    <property type="entry name" value="Muscle M-line assembly protein unc-89"/>
    <property type="match status" value="1"/>
</dbReference>
<keyword evidence="12" id="KW-0339">Growth factor</keyword>
<dbReference type="Pfam" id="PF02158">
    <property type="entry name" value="Neuregulin"/>
    <property type="match status" value="1"/>
</dbReference>
<dbReference type="InterPro" id="IPR036179">
    <property type="entry name" value="Ig-like_dom_sf"/>
</dbReference>
<protein>
    <submittedName>
        <fullName evidence="20">Pro-neuregulin-membrane-bound isoform-like isoform X1</fullName>
    </submittedName>
</protein>
<keyword evidence="6" id="KW-0963">Cytoplasm</keyword>
<evidence type="ECO:0000256" key="18">
    <source>
        <dbReference type="SAM" id="Phobius"/>
    </source>
</evidence>
<evidence type="ECO:0000256" key="16">
    <source>
        <dbReference type="ARBA" id="ARBA00023319"/>
    </source>
</evidence>
<feature type="compositionally biased region" description="Basic residues" evidence="17">
    <location>
        <begin position="21"/>
        <end position="35"/>
    </location>
</feature>
<feature type="transmembrane region" description="Helical" evidence="18">
    <location>
        <begin position="240"/>
        <end position="261"/>
    </location>
</feature>
<evidence type="ECO:0000256" key="17">
    <source>
        <dbReference type="SAM" id="MobiDB-lite"/>
    </source>
</evidence>
<dbReference type="AlphaFoldDB" id="A0A498LID1"/>
<evidence type="ECO:0000256" key="4">
    <source>
        <dbReference type="ARBA" id="ARBA00006692"/>
    </source>
</evidence>
<dbReference type="InterPro" id="IPR013783">
    <property type="entry name" value="Ig-like_fold"/>
</dbReference>
<dbReference type="GO" id="GO:0005615">
    <property type="term" value="C:extracellular space"/>
    <property type="evidence" value="ECO:0007669"/>
    <property type="project" value="TreeGrafter"/>
</dbReference>
<evidence type="ECO:0000256" key="3">
    <source>
        <dbReference type="ARBA" id="ARBA00004613"/>
    </source>
</evidence>
<evidence type="ECO:0000256" key="2">
    <source>
        <dbReference type="ARBA" id="ARBA00004496"/>
    </source>
</evidence>
<keyword evidence="11 18" id="KW-1133">Transmembrane helix</keyword>
<feature type="compositionally biased region" description="Low complexity" evidence="17">
    <location>
        <begin position="318"/>
        <end position="339"/>
    </location>
</feature>
<keyword evidence="9 18" id="KW-0812">Transmembrane</keyword>
<name>A0A498LID1_LABRO</name>
<feature type="transmembrane region" description="Helical" evidence="18">
    <location>
        <begin position="388"/>
        <end position="409"/>
    </location>
</feature>
<evidence type="ECO:0000313" key="21">
    <source>
        <dbReference type="Proteomes" id="UP000290572"/>
    </source>
</evidence>
<comment type="subcellular location">
    <subcellularLocation>
        <location evidence="1">Cell membrane</location>
        <topology evidence="1">Single-pass type I membrane protein</topology>
    </subcellularLocation>
    <subcellularLocation>
        <location evidence="2">Cytoplasm</location>
    </subcellularLocation>
    <subcellularLocation>
        <location evidence="3">Secreted</location>
    </subcellularLocation>
</comment>
<dbReference type="GO" id="GO:0030017">
    <property type="term" value="C:sarcomere"/>
    <property type="evidence" value="ECO:0007669"/>
    <property type="project" value="UniProtKB-ARBA"/>
</dbReference>
<keyword evidence="15" id="KW-0325">Glycoprotein</keyword>
<feature type="region of interest" description="Disordered" evidence="17">
    <location>
        <begin position="555"/>
        <end position="580"/>
    </location>
</feature>
<keyword evidence="14" id="KW-1015">Disulfide bond</keyword>
<gene>
    <name evidence="20" type="ORF">ROHU_012028</name>
</gene>
<accession>A0A498LID1</accession>
<comment type="similarity">
    <text evidence="4">Belongs to the protein kinase superfamily. CAMK Ser/Thr protein kinase family.</text>
</comment>
<evidence type="ECO:0000256" key="14">
    <source>
        <dbReference type="ARBA" id="ARBA00023157"/>
    </source>
</evidence>
<keyword evidence="13 18" id="KW-0472">Membrane</keyword>
<evidence type="ECO:0000256" key="12">
    <source>
        <dbReference type="ARBA" id="ARBA00023030"/>
    </source>
</evidence>
<dbReference type="InterPro" id="IPR003599">
    <property type="entry name" value="Ig_sub"/>
</dbReference>
<evidence type="ECO:0000256" key="6">
    <source>
        <dbReference type="ARBA" id="ARBA00022490"/>
    </source>
</evidence>
<dbReference type="InterPro" id="IPR013098">
    <property type="entry name" value="Ig_I-set"/>
</dbReference>
<dbReference type="STRING" id="84645.A0A498LID1"/>
<dbReference type="Gene3D" id="2.60.40.10">
    <property type="entry name" value="Immunoglobulins"/>
    <property type="match status" value="1"/>
</dbReference>
<dbReference type="GO" id="GO:0008083">
    <property type="term" value="F:growth factor activity"/>
    <property type="evidence" value="ECO:0007669"/>
    <property type="project" value="UniProtKB-KW"/>
</dbReference>
<dbReference type="SMART" id="SM00409">
    <property type="entry name" value="IG"/>
    <property type="match status" value="1"/>
</dbReference>
<sequence>MAAAQFRLGISFYPELEGKKRERNGKKRGGKKGRKESKDPTEAVAPSLKRMKNPVLVDEGSRLIVRCEASGKPTPQYKWYKDGAELKKSKEIKISKNGRKTSKVQISSVKLEDSGNYTCVAENILGKDNGTSTVHVQSSDSGLSKHCGVTGQRLGEAGHEKPYERLQRKCKPGDIKQDLDEPPMDPDVSVYPLPVLLVSLCQGQSVGLVSGAGVEHFPPPQSPRRRPPRLCCRGACGGRALLLVPALLLLLLGLGACLLLLRRALIQGAGRSREPDWLDLLRGENEEEGHHSDDAVWMHGTTVSSFQWFPESLPTLPPGTASSKSTSSPTSTLALTSPSSAPPPLVTTTLSPGSGHARRCNESEKAYCVNGGDCYYIHEAEELYQKRVLTITGICVALLVVGIVCVVAYCKTNISPKMYRRLRESLDTEQRHLFLAAGSLPDPTTPPPGLIPPLTGRTWSLERTDSVLSDCPSGMMSSSVGTSKCNSPACMEARARRAAHCGFTEPHRPALQYGDSFDSLGDSPHSDRYVSALTTPARLSPVDFHYSLPPQVPTFQITSPNASHAMSLPPAAHAPYPPEEDQPLLRRYQVPLHEARGHEPYRQQQRGSYLRDSTGSLPSSPYRLAQEEEYESTQEYLSSMEQPKRSSRRWRRSRLNGHVAPRGYQPSRDLGSRSCLSDSDSEEEEGESTPFLSMQNMNAAEPVTLYRPVPDTQTSHAQSGRHGPRANTQTRLTHSRSKLDNAPH</sequence>
<evidence type="ECO:0000313" key="20">
    <source>
        <dbReference type="EMBL" id="RXN07313.1"/>
    </source>
</evidence>
<feature type="region of interest" description="Disordered" evidence="17">
    <location>
        <begin position="17"/>
        <end position="50"/>
    </location>
</feature>
<evidence type="ECO:0000256" key="9">
    <source>
        <dbReference type="ARBA" id="ARBA00022692"/>
    </source>
</evidence>
<dbReference type="PANTHER" id="PTHR11100:SF24">
    <property type="entry name" value="PRO-NEUREGULIN-2, MEMBRANE-BOUND ISOFORM ISOFORM X1"/>
    <property type="match status" value="1"/>
</dbReference>
<feature type="compositionally biased region" description="Polar residues" evidence="17">
    <location>
        <begin position="602"/>
        <end position="619"/>
    </location>
</feature>
<feature type="domain" description="Ig-like" evidence="19">
    <location>
        <begin position="46"/>
        <end position="137"/>
    </location>
</feature>
<dbReference type="GO" id="GO:0007399">
    <property type="term" value="P:nervous system development"/>
    <property type="evidence" value="ECO:0007669"/>
    <property type="project" value="InterPro"/>
</dbReference>
<proteinExistence type="inferred from homology"/>
<dbReference type="SUPFAM" id="SSF48726">
    <property type="entry name" value="Immunoglobulin"/>
    <property type="match status" value="1"/>
</dbReference>
<feature type="compositionally biased region" description="Basic residues" evidence="17">
    <location>
        <begin position="645"/>
        <end position="655"/>
    </location>
</feature>
<comment type="caution">
    <text evidence="20">The sequence shown here is derived from an EMBL/GenBank/DDBJ whole genome shotgun (WGS) entry which is preliminary data.</text>
</comment>
<keyword evidence="21" id="KW-1185">Reference proteome</keyword>
<dbReference type="EMBL" id="QBIY01013350">
    <property type="protein sequence ID" value="RXN07313.1"/>
    <property type="molecule type" value="Genomic_DNA"/>
</dbReference>
<dbReference type="InterPro" id="IPR040180">
    <property type="entry name" value="Neuregulin"/>
</dbReference>
<feature type="compositionally biased region" description="Low complexity" evidence="17">
    <location>
        <begin position="667"/>
        <end position="678"/>
    </location>
</feature>
<evidence type="ECO:0000256" key="11">
    <source>
        <dbReference type="ARBA" id="ARBA00022989"/>
    </source>
</evidence>
<evidence type="ECO:0000256" key="15">
    <source>
        <dbReference type="ARBA" id="ARBA00023180"/>
    </source>
</evidence>
<dbReference type="InterPro" id="IPR002154">
    <property type="entry name" value="Neuregulin_C"/>
</dbReference>
<keyword evidence="5" id="KW-1003">Cell membrane</keyword>